<feature type="transmembrane region" description="Helical" evidence="6">
    <location>
        <begin position="639"/>
        <end position="658"/>
    </location>
</feature>
<keyword evidence="3 6" id="KW-0812">Transmembrane</keyword>
<feature type="transmembrane region" description="Helical" evidence="6">
    <location>
        <begin position="130"/>
        <end position="149"/>
    </location>
</feature>
<dbReference type="Pfam" id="PF02653">
    <property type="entry name" value="BPD_transp_2"/>
    <property type="match status" value="2"/>
</dbReference>
<feature type="transmembrane region" description="Helical" evidence="6">
    <location>
        <begin position="77"/>
        <end position="95"/>
    </location>
</feature>
<dbReference type="CDD" id="cd06579">
    <property type="entry name" value="TM_PBP1_transp_AraH_like"/>
    <property type="match status" value="2"/>
</dbReference>
<dbReference type="RefSeq" id="WP_051431653.1">
    <property type="nucleotide sequence ID" value="NZ_NRRE01000034.1"/>
</dbReference>
<feature type="transmembrane region" description="Helical" evidence="6">
    <location>
        <begin position="248"/>
        <end position="268"/>
    </location>
</feature>
<feature type="transmembrane region" description="Helical" evidence="6">
    <location>
        <begin position="489"/>
        <end position="513"/>
    </location>
</feature>
<feature type="transmembrane region" description="Helical" evidence="6">
    <location>
        <begin position="101"/>
        <end position="123"/>
    </location>
</feature>
<evidence type="ECO:0000256" key="6">
    <source>
        <dbReference type="SAM" id="Phobius"/>
    </source>
</evidence>
<feature type="transmembrane region" description="Helical" evidence="6">
    <location>
        <begin position="664"/>
        <end position="681"/>
    </location>
</feature>
<keyword evidence="8" id="KW-1185">Reference proteome</keyword>
<comment type="caution">
    <text evidence="7">The sequence shown here is derived from an EMBL/GenBank/DDBJ whole genome shotgun (WGS) entry which is preliminary data.</text>
</comment>
<feature type="transmembrane region" description="Helical" evidence="6">
    <location>
        <begin position="533"/>
        <end position="554"/>
    </location>
</feature>
<evidence type="ECO:0000256" key="5">
    <source>
        <dbReference type="ARBA" id="ARBA00023136"/>
    </source>
</evidence>
<gene>
    <name evidence="7" type="ORF">CKO21_17925</name>
</gene>
<dbReference type="GO" id="GO:0005886">
    <property type="term" value="C:plasma membrane"/>
    <property type="evidence" value="ECO:0007669"/>
    <property type="project" value="UniProtKB-SubCell"/>
</dbReference>
<evidence type="ECO:0000313" key="7">
    <source>
        <dbReference type="EMBL" id="MBK1699126.1"/>
    </source>
</evidence>
<feature type="transmembrane region" description="Helical" evidence="6">
    <location>
        <begin position="169"/>
        <end position="190"/>
    </location>
</feature>
<feature type="transmembrane region" description="Helical" evidence="6">
    <location>
        <begin position="411"/>
        <end position="429"/>
    </location>
</feature>
<feature type="transmembrane region" description="Helical" evidence="6">
    <location>
        <begin position="575"/>
        <end position="605"/>
    </location>
</feature>
<reference evidence="7" key="2">
    <citation type="journal article" date="2020" name="Microorganisms">
        <title>Osmotic Adaptation and Compatible Solute Biosynthesis of Phototrophic Bacteria as Revealed from Genome Analyses.</title>
        <authorList>
            <person name="Imhoff J.F."/>
            <person name="Rahn T."/>
            <person name="Kunzel S."/>
            <person name="Keller A."/>
            <person name="Neulinger S.C."/>
        </authorList>
    </citation>
    <scope>NUCLEOTIDE SEQUENCE</scope>
    <source>
        <strain evidence="7">DSM 9154</strain>
    </source>
</reference>
<feature type="transmembrane region" description="Helical" evidence="6">
    <location>
        <begin position="617"/>
        <end position="634"/>
    </location>
</feature>
<dbReference type="Proteomes" id="UP000778970">
    <property type="component" value="Unassembled WGS sequence"/>
</dbReference>
<feature type="transmembrane region" description="Helical" evidence="6">
    <location>
        <begin position="307"/>
        <end position="331"/>
    </location>
</feature>
<feature type="transmembrane region" description="Helical" evidence="6">
    <location>
        <begin position="280"/>
        <end position="301"/>
    </location>
</feature>
<proteinExistence type="predicted"/>
<sequence>MAARTFRPVDDARFLWARNQPTIVAFLAFLTIFVVLRAVSAGPMSYFEFSFLASGGATLALAAIGETIVILVGGFDLSAGAVISLVNVLLATHMGDSLGSQVLWCVIALAAGGAVGAVNGFFAGFMRLPAIVVTLATMFIVQGITLLVLDQPGGSVPYGFVTALSGSAIPGVLPMPVVLVALGVAAWLLLRNSRLGTGLYAVGSDPDAAQANGISIARSRFRAFFVAGLFYAAAGIFTTAQTGAGDPLIGQPLLLQIFAAVVLGGTRLGGGRGGCVGTVFGAYTLMMTVNILLVLNVSAYYSTIAEGAILILAVLGSSLGRGSALSSYLRFAGRRLGALRQGTRPQQQARHAGFGKLPAVRADDGLSGRPLHDWIARHKATLRFVVPSYVALALVLAAAAILAGAPIGSLNYINSLLVLTTFLAILGLGQGTVVLTGGLDLSIPWTLTFCGVLLTGLAGGSDVAASWAIPLVLAVGTLIGLANGLGVVFLGLSPIVVTLAMNGIVQGLSLVYTDGTPKGWAPPALQEFMTGNLFGFAPVVYALVAFVIVATLLLTRTTFGRRVFAVGNSQRVARLSGVGVGATLLSVYMLSGFCSGLAGVLLTGFNGQAFNGMGDSYLLPSIAVVVVGGTLITGGRGHYLGIFGGALVLTALATALTGTMLPDAVRSIIYGLVVLGAILALRERTA</sequence>
<feature type="transmembrane region" description="Helical" evidence="6">
    <location>
        <begin position="21"/>
        <end position="39"/>
    </location>
</feature>
<dbReference type="PANTHER" id="PTHR32196:SF72">
    <property type="entry name" value="RIBOSE IMPORT PERMEASE PROTEIN RBSC"/>
    <property type="match status" value="1"/>
</dbReference>
<keyword evidence="4 6" id="KW-1133">Transmembrane helix</keyword>
<evidence type="ECO:0000256" key="1">
    <source>
        <dbReference type="ARBA" id="ARBA00004651"/>
    </source>
</evidence>
<dbReference type="EMBL" id="NRRE01000034">
    <property type="protein sequence ID" value="MBK1699126.1"/>
    <property type="molecule type" value="Genomic_DNA"/>
</dbReference>
<evidence type="ECO:0000256" key="4">
    <source>
        <dbReference type="ARBA" id="ARBA00022989"/>
    </source>
</evidence>
<organism evidence="7 8">
    <name type="scientific">Rhodovibrio salinarum</name>
    <dbReference type="NCBI Taxonomy" id="1087"/>
    <lineage>
        <taxon>Bacteria</taxon>
        <taxon>Pseudomonadati</taxon>
        <taxon>Pseudomonadota</taxon>
        <taxon>Alphaproteobacteria</taxon>
        <taxon>Rhodospirillales</taxon>
        <taxon>Rhodovibrionaceae</taxon>
        <taxon>Rhodovibrio</taxon>
    </lineage>
</organism>
<dbReference type="PANTHER" id="PTHR32196">
    <property type="entry name" value="ABC TRANSPORTER PERMEASE PROTEIN YPHD-RELATED-RELATED"/>
    <property type="match status" value="1"/>
</dbReference>
<dbReference type="AlphaFoldDB" id="A0A934QLJ1"/>
<evidence type="ECO:0000256" key="2">
    <source>
        <dbReference type="ARBA" id="ARBA00022475"/>
    </source>
</evidence>
<feature type="transmembrane region" description="Helical" evidence="6">
    <location>
        <begin position="223"/>
        <end position="242"/>
    </location>
</feature>
<dbReference type="GO" id="GO:0022857">
    <property type="term" value="F:transmembrane transporter activity"/>
    <property type="evidence" value="ECO:0007669"/>
    <property type="project" value="InterPro"/>
</dbReference>
<feature type="transmembrane region" description="Helical" evidence="6">
    <location>
        <begin position="384"/>
        <end position="405"/>
    </location>
</feature>
<feature type="transmembrane region" description="Helical" evidence="6">
    <location>
        <begin position="441"/>
        <end position="458"/>
    </location>
</feature>
<evidence type="ECO:0000256" key="3">
    <source>
        <dbReference type="ARBA" id="ARBA00022692"/>
    </source>
</evidence>
<protein>
    <submittedName>
        <fullName evidence="7">ABC transporter permease</fullName>
    </submittedName>
</protein>
<dbReference type="InterPro" id="IPR001851">
    <property type="entry name" value="ABC_transp_permease"/>
</dbReference>
<comment type="subcellular location">
    <subcellularLocation>
        <location evidence="1">Cell membrane</location>
        <topology evidence="1">Multi-pass membrane protein</topology>
    </subcellularLocation>
</comment>
<keyword evidence="5 6" id="KW-0472">Membrane</keyword>
<name>A0A934QLJ1_9PROT</name>
<keyword evidence="2" id="KW-1003">Cell membrane</keyword>
<evidence type="ECO:0000313" key="8">
    <source>
        <dbReference type="Proteomes" id="UP000778970"/>
    </source>
</evidence>
<feature type="transmembrane region" description="Helical" evidence="6">
    <location>
        <begin position="51"/>
        <end position="72"/>
    </location>
</feature>
<accession>A0A934QLJ1</accession>
<reference evidence="7" key="1">
    <citation type="submission" date="2017-08" db="EMBL/GenBank/DDBJ databases">
        <authorList>
            <person name="Imhoff J.F."/>
            <person name="Rahn T."/>
            <person name="Kuenzel S."/>
            <person name="Neulinger S.C."/>
        </authorList>
    </citation>
    <scope>NUCLEOTIDE SEQUENCE</scope>
    <source>
        <strain evidence="7">DSM 9154</strain>
    </source>
</reference>
<feature type="transmembrane region" description="Helical" evidence="6">
    <location>
        <begin position="464"/>
        <end position="482"/>
    </location>
</feature>